<dbReference type="SUPFAM" id="SSF56935">
    <property type="entry name" value="Porins"/>
    <property type="match status" value="1"/>
</dbReference>
<gene>
    <name evidence="13" type="ORF">H8S77_16660</name>
</gene>
<dbReference type="SUPFAM" id="SSF49464">
    <property type="entry name" value="Carboxypeptidase regulatory domain-like"/>
    <property type="match status" value="1"/>
</dbReference>
<dbReference type="RefSeq" id="WP_186960382.1">
    <property type="nucleotide sequence ID" value="NZ_JACOOI010000019.1"/>
</dbReference>
<accession>A0ABR7E588</accession>
<proteinExistence type="inferred from homology"/>
<dbReference type="InterPro" id="IPR023997">
    <property type="entry name" value="TonB-dep_OMP_SusC/RagA_CS"/>
</dbReference>
<dbReference type="NCBIfam" id="TIGR04057">
    <property type="entry name" value="SusC_RagA_signa"/>
    <property type="match status" value="1"/>
</dbReference>
<dbReference type="NCBIfam" id="TIGR04056">
    <property type="entry name" value="OMP_RagA_SusC"/>
    <property type="match status" value="1"/>
</dbReference>
<evidence type="ECO:0000256" key="5">
    <source>
        <dbReference type="ARBA" id="ARBA00023077"/>
    </source>
</evidence>
<feature type="domain" description="TonB-dependent receptor plug" evidence="12">
    <location>
        <begin position="196"/>
        <end position="302"/>
    </location>
</feature>
<comment type="subcellular location">
    <subcellularLocation>
        <location evidence="1 8">Cell outer membrane</location>
        <topology evidence="1 8">Multi-pass membrane protein</topology>
    </subcellularLocation>
</comment>
<dbReference type="Gene3D" id="2.170.130.10">
    <property type="entry name" value="TonB-dependent receptor, plug domain"/>
    <property type="match status" value="1"/>
</dbReference>
<keyword evidence="14" id="KW-1185">Reference proteome</keyword>
<dbReference type="Proteomes" id="UP000644010">
    <property type="component" value="Unassembled WGS sequence"/>
</dbReference>
<evidence type="ECO:0000313" key="13">
    <source>
        <dbReference type="EMBL" id="MBC5644511.1"/>
    </source>
</evidence>
<dbReference type="InterPro" id="IPR008969">
    <property type="entry name" value="CarboxyPept-like_regulatory"/>
</dbReference>
<evidence type="ECO:0000256" key="9">
    <source>
        <dbReference type="RuleBase" id="RU003357"/>
    </source>
</evidence>
<keyword evidence="2 8" id="KW-0813">Transport</keyword>
<dbReference type="InterPro" id="IPR037066">
    <property type="entry name" value="Plug_dom_sf"/>
</dbReference>
<name>A0ABR7E588_9BACT</name>
<dbReference type="InterPro" id="IPR036942">
    <property type="entry name" value="Beta-barrel_TonB_sf"/>
</dbReference>
<evidence type="ECO:0000259" key="11">
    <source>
        <dbReference type="Pfam" id="PF00593"/>
    </source>
</evidence>
<reference evidence="13 14" key="1">
    <citation type="submission" date="2020-08" db="EMBL/GenBank/DDBJ databases">
        <title>Genome public.</title>
        <authorList>
            <person name="Liu C."/>
            <person name="Sun Q."/>
        </authorList>
    </citation>
    <scope>NUCLEOTIDE SEQUENCE [LARGE SCALE GENOMIC DNA]</scope>
    <source>
        <strain evidence="13 14">BX2</strain>
    </source>
</reference>
<dbReference type="Pfam" id="PF13715">
    <property type="entry name" value="CarbopepD_reg_2"/>
    <property type="match status" value="1"/>
</dbReference>
<keyword evidence="7 8" id="KW-0998">Cell outer membrane</keyword>
<protein>
    <submittedName>
        <fullName evidence="13">TonB-dependent receptor</fullName>
    </submittedName>
</protein>
<dbReference type="Pfam" id="PF07715">
    <property type="entry name" value="Plug"/>
    <property type="match status" value="1"/>
</dbReference>
<feature type="domain" description="TonB-dependent receptor-like beta-barrel" evidence="11">
    <location>
        <begin position="586"/>
        <end position="994"/>
    </location>
</feature>
<dbReference type="PROSITE" id="PS52016">
    <property type="entry name" value="TONB_DEPENDENT_REC_3"/>
    <property type="match status" value="1"/>
</dbReference>
<dbReference type="Pfam" id="PF00593">
    <property type="entry name" value="TonB_dep_Rec_b-barrel"/>
    <property type="match status" value="1"/>
</dbReference>
<evidence type="ECO:0000256" key="7">
    <source>
        <dbReference type="ARBA" id="ARBA00023237"/>
    </source>
</evidence>
<feature type="chain" id="PRO_5045557444" evidence="10">
    <location>
        <begin position="23"/>
        <end position="1149"/>
    </location>
</feature>
<comment type="caution">
    <text evidence="13">The sequence shown here is derived from an EMBL/GenBank/DDBJ whole genome shotgun (WGS) entry which is preliminary data.</text>
</comment>
<evidence type="ECO:0000313" key="14">
    <source>
        <dbReference type="Proteomes" id="UP000644010"/>
    </source>
</evidence>
<keyword evidence="10" id="KW-0732">Signal</keyword>
<evidence type="ECO:0000256" key="1">
    <source>
        <dbReference type="ARBA" id="ARBA00004571"/>
    </source>
</evidence>
<evidence type="ECO:0000256" key="10">
    <source>
        <dbReference type="SAM" id="SignalP"/>
    </source>
</evidence>
<dbReference type="Gene3D" id="2.40.170.20">
    <property type="entry name" value="TonB-dependent receptor, beta-barrel domain"/>
    <property type="match status" value="1"/>
</dbReference>
<evidence type="ECO:0000256" key="4">
    <source>
        <dbReference type="ARBA" id="ARBA00022692"/>
    </source>
</evidence>
<keyword evidence="4 8" id="KW-0812">Transmembrane</keyword>
<evidence type="ECO:0000256" key="2">
    <source>
        <dbReference type="ARBA" id="ARBA00022448"/>
    </source>
</evidence>
<evidence type="ECO:0000256" key="6">
    <source>
        <dbReference type="ARBA" id="ARBA00023136"/>
    </source>
</evidence>
<dbReference type="InterPro" id="IPR039426">
    <property type="entry name" value="TonB-dep_rcpt-like"/>
</dbReference>
<feature type="signal peptide" evidence="10">
    <location>
        <begin position="1"/>
        <end position="22"/>
    </location>
</feature>
<keyword evidence="5 9" id="KW-0798">TonB box</keyword>
<keyword evidence="6 8" id="KW-0472">Membrane</keyword>
<organism evidence="13 14">
    <name type="scientific">Parabacteroides segnis</name>
    <dbReference type="NCBI Taxonomy" id="2763058"/>
    <lineage>
        <taxon>Bacteria</taxon>
        <taxon>Pseudomonadati</taxon>
        <taxon>Bacteroidota</taxon>
        <taxon>Bacteroidia</taxon>
        <taxon>Bacteroidales</taxon>
        <taxon>Tannerellaceae</taxon>
        <taxon>Parabacteroides</taxon>
    </lineage>
</organism>
<sequence>MKLILFLVFVTFFQLSAVNSYAQETSINLKLSNVSLKEAIQAIEKQTEFVFFYSTEEIDLTKRVDVNIRKGDIESILKDVFSDYSYRIENRKILLTPNPRQRVHKITGTVKDHTGESVIGANISVRGTTSGTITDIDGKFTLEVPSDNVEIVVSYIGYRQQVIALKGKTSLDVVLTEDTQSLNEVVVVGYGSQKKVNLTGAVTSVKMDEVLGNRPVASAIQALEGAIPGMQISSNNGKPGSGMNYNIRGVTSINNPDAKPLVLVDNVPMDLDMLDPNDIESISVLKDAASAAIYGARAAFGIILVTTKKGQKDSPIRFNYSNNFAFSKPATLPQKVSPYETVKVYDDISAPTYYAGQSTGKWLTYLDEYAQGLHPEGVVLDGGTPYNLAPTDVYKDMMDKFGFQQQHNLSISGGGSKASYRISFGMVNNDGILITDKDTYSRYNVSSFVSLDATRWLTGQLDIRYSDSKTSTAMTNAENNNQAIWAFASNYQPMGPLGYGHPNSGDTEELVPYGSPRNLIELGNPKMNRSNSTRILGRIILKPLKELEVVGEYSFYRTWASESTSPMIFDYLLPTSNEKKKTRTNTVYSMSQNFSTNNAINIYATYKKTFADSHNISVMGGFNQEEYYYELLAGSRQDLINQDLPSLGLATGTLTNNDNFQEYALRSLFYRVNYDYKGRYLFEANGRYDGSSRFNPDHRYGFFPSFSAGWRISEESFMEFTKDYLTQLKLRASWGSIGNQNVDYYGYIATMNALTQTSNTKSNWVLPGESDYVTSIGAPGLISANYTWEKAETFDVGFDLGLFDNRLETVFNWYQRDTKEMLAPSKALPGILGTSAPKSNAASLRTKGWEISLSWRSNIGKDFRYNLGFNLYDSKAEITKYDNPAGALDSDNTINLREGMQYGEIWGYTTDRFYTTADFDANGNLLPGIPRVKGVNPNPGDILFVDYDGDGEIWAADNTFNNPGDRRVIGNNSARFLYGITAGFGWKDFDLSLFLNGVGKRDLWMPNYWGPNSQFITSVFDYQMNYWTEDNVNSYWPKAYGVGGNNGANQKVQTKYLRDASFLRLKNITLSYNLPQIWCQRLTIQNLKVFVSGENLYTWHHLPTGFYPDAYAAVPGSRSMLPGVTGDSGSGAWSYPLMRQVSFGINLTF</sequence>
<dbReference type="InterPro" id="IPR023996">
    <property type="entry name" value="TonB-dep_OMP_SusC/RagA"/>
</dbReference>
<dbReference type="EMBL" id="JACOOI010000019">
    <property type="protein sequence ID" value="MBC5644511.1"/>
    <property type="molecule type" value="Genomic_DNA"/>
</dbReference>
<keyword evidence="3 8" id="KW-1134">Transmembrane beta strand</keyword>
<evidence type="ECO:0000259" key="12">
    <source>
        <dbReference type="Pfam" id="PF07715"/>
    </source>
</evidence>
<evidence type="ECO:0000256" key="8">
    <source>
        <dbReference type="PROSITE-ProRule" id="PRU01360"/>
    </source>
</evidence>
<keyword evidence="13" id="KW-0675">Receptor</keyword>
<dbReference type="InterPro" id="IPR000531">
    <property type="entry name" value="Beta-barrel_TonB"/>
</dbReference>
<comment type="similarity">
    <text evidence="8 9">Belongs to the TonB-dependent receptor family.</text>
</comment>
<dbReference type="Gene3D" id="2.60.40.1120">
    <property type="entry name" value="Carboxypeptidase-like, regulatory domain"/>
    <property type="match status" value="1"/>
</dbReference>
<evidence type="ECO:0000256" key="3">
    <source>
        <dbReference type="ARBA" id="ARBA00022452"/>
    </source>
</evidence>
<dbReference type="InterPro" id="IPR012910">
    <property type="entry name" value="Plug_dom"/>
</dbReference>